<reference evidence="2 3" key="1">
    <citation type="submission" date="2020-07" db="EMBL/GenBank/DDBJ databases">
        <title>Sequencing the genomes of 1000 actinobacteria strains.</title>
        <authorList>
            <person name="Klenk H.-P."/>
        </authorList>
    </citation>
    <scope>NUCLEOTIDE SEQUENCE [LARGE SCALE GENOMIC DNA]</scope>
    <source>
        <strain evidence="2 3">DSM 27576</strain>
    </source>
</reference>
<proteinExistence type="predicted"/>
<dbReference type="RefSeq" id="WP_167049141.1">
    <property type="nucleotide sequence ID" value="NZ_JAAOZB010000002.1"/>
</dbReference>
<dbReference type="EMBL" id="JACGWY010000006">
    <property type="protein sequence ID" value="MBA8817365.1"/>
    <property type="molecule type" value="Genomic_DNA"/>
</dbReference>
<keyword evidence="1" id="KW-0472">Membrane</keyword>
<feature type="transmembrane region" description="Helical" evidence="1">
    <location>
        <begin position="30"/>
        <end position="51"/>
    </location>
</feature>
<sequence length="163" mass="17090">MHRSKPLNDRRLRTFVPLTSDDSGSASVEYLVVGMLLLVPLVYLIVALGTIQSHAMGTAAAARYVARTIATAESEATASAATERTLQALADEYSINPTRLEVRVECTPSGATCPTAGATITVTVTAGAALPLIPPIFGLDRAASVPVEATSTQKVSRFWTADS</sequence>
<accession>A0A7W3PM94</accession>
<name>A0A7W3PM94_9MICO</name>
<evidence type="ECO:0000313" key="2">
    <source>
        <dbReference type="EMBL" id="MBA8817365.1"/>
    </source>
</evidence>
<protein>
    <recommendedName>
        <fullName evidence="4">TadE family protein</fullName>
    </recommendedName>
</protein>
<gene>
    <name evidence="2" type="ORF">FHX48_002464</name>
</gene>
<keyword evidence="1" id="KW-0812">Transmembrane</keyword>
<dbReference type="Proteomes" id="UP000526083">
    <property type="component" value="Unassembled WGS sequence"/>
</dbReference>
<evidence type="ECO:0000256" key="1">
    <source>
        <dbReference type="SAM" id="Phobius"/>
    </source>
</evidence>
<comment type="caution">
    <text evidence="2">The sequence shown here is derived from an EMBL/GenBank/DDBJ whole genome shotgun (WGS) entry which is preliminary data.</text>
</comment>
<keyword evidence="3" id="KW-1185">Reference proteome</keyword>
<keyword evidence="1" id="KW-1133">Transmembrane helix</keyword>
<evidence type="ECO:0000313" key="3">
    <source>
        <dbReference type="Proteomes" id="UP000526083"/>
    </source>
</evidence>
<evidence type="ECO:0008006" key="4">
    <source>
        <dbReference type="Google" id="ProtNLM"/>
    </source>
</evidence>
<dbReference type="AlphaFoldDB" id="A0A7W3PM94"/>
<organism evidence="2 3">
    <name type="scientific">Microbacterium halimionae</name>
    <dbReference type="NCBI Taxonomy" id="1526413"/>
    <lineage>
        <taxon>Bacteria</taxon>
        <taxon>Bacillati</taxon>
        <taxon>Actinomycetota</taxon>
        <taxon>Actinomycetes</taxon>
        <taxon>Micrococcales</taxon>
        <taxon>Microbacteriaceae</taxon>
        <taxon>Microbacterium</taxon>
    </lineage>
</organism>